<comment type="caution">
    <text evidence="1">The sequence shown here is derived from an EMBL/GenBank/DDBJ whole genome shotgun (WGS) entry which is preliminary data.</text>
</comment>
<dbReference type="AlphaFoldDB" id="A0AA40I7X9"/>
<accession>A0AA40I7X9</accession>
<evidence type="ECO:0000313" key="2">
    <source>
        <dbReference type="Proteomes" id="UP001177744"/>
    </source>
</evidence>
<protein>
    <submittedName>
        <fullName evidence="1">Uncharacterized protein</fullName>
    </submittedName>
</protein>
<dbReference type="Proteomes" id="UP001177744">
    <property type="component" value="Unassembled WGS sequence"/>
</dbReference>
<keyword evidence="2" id="KW-1185">Reference proteome</keyword>
<evidence type="ECO:0000313" key="1">
    <source>
        <dbReference type="EMBL" id="KAK1344768.1"/>
    </source>
</evidence>
<sequence length="187" mass="20899">MGRDPPLCLLQPRGPQFLSSPSLAGWELLAGEESSQVLLDAVEMACQRLWKQEVASGAMVIVSLVDRVLAVGILVRWMFENWEEGDPQERPPMEQENWYMVGVRIPTPGFLWPPTSQPLGPQEDRKGLKLSSLSVGDPCLRPLANSRPMEPYKSQIFVSESPSKLARLVSKSAMPGIQHPVWWPDVK</sequence>
<proteinExistence type="predicted"/>
<dbReference type="EMBL" id="JAULJE010000003">
    <property type="protein sequence ID" value="KAK1344768.1"/>
    <property type="molecule type" value="Genomic_DNA"/>
</dbReference>
<gene>
    <name evidence="1" type="ORF">QTO34_013469</name>
</gene>
<reference evidence="1" key="1">
    <citation type="submission" date="2023-06" db="EMBL/GenBank/DDBJ databases">
        <title>Reference genome for the Northern bat (Eptesicus nilssonii), a most northern bat species.</title>
        <authorList>
            <person name="Laine V.N."/>
            <person name="Pulliainen A.T."/>
            <person name="Lilley T.M."/>
        </authorList>
    </citation>
    <scope>NUCLEOTIDE SEQUENCE</scope>
    <source>
        <strain evidence="1">BLF_Eptnil</strain>
        <tissue evidence="1">Kidney</tissue>
    </source>
</reference>
<organism evidence="1 2">
    <name type="scientific">Cnephaeus nilssonii</name>
    <name type="common">Northern bat</name>
    <name type="synonym">Eptesicus nilssonii</name>
    <dbReference type="NCBI Taxonomy" id="3371016"/>
    <lineage>
        <taxon>Eukaryota</taxon>
        <taxon>Metazoa</taxon>
        <taxon>Chordata</taxon>
        <taxon>Craniata</taxon>
        <taxon>Vertebrata</taxon>
        <taxon>Euteleostomi</taxon>
        <taxon>Mammalia</taxon>
        <taxon>Eutheria</taxon>
        <taxon>Laurasiatheria</taxon>
        <taxon>Chiroptera</taxon>
        <taxon>Yangochiroptera</taxon>
        <taxon>Vespertilionidae</taxon>
        <taxon>Cnephaeus</taxon>
    </lineage>
</organism>
<name>A0AA40I7X9_CNENI</name>